<dbReference type="EMBL" id="RCMK01000477">
    <property type="protein sequence ID" value="KAG2926547.1"/>
    <property type="molecule type" value="Genomic_DNA"/>
</dbReference>
<dbReference type="Proteomes" id="UP000697107">
    <property type="component" value="Unassembled WGS sequence"/>
</dbReference>
<comment type="caution">
    <text evidence="4">The sequence shown here is derived from an EMBL/GenBank/DDBJ whole genome shotgun (WGS) entry which is preliminary data.</text>
</comment>
<dbReference type="EMBL" id="RCMI01000491">
    <property type="protein sequence ID" value="KAG2908308.1"/>
    <property type="molecule type" value="Genomic_DNA"/>
</dbReference>
<organism evidence="4 6">
    <name type="scientific">Phytophthora cactorum</name>
    <dbReference type="NCBI Taxonomy" id="29920"/>
    <lineage>
        <taxon>Eukaryota</taxon>
        <taxon>Sar</taxon>
        <taxon>Stramenopiles</taxon>
        <taxon>Oomycota</taxon>
        <taxon>Peronosporomycetes</taxon>
        <taxon>Peronosporales</taxon>
        <taxon>Peronosporaceae</taxon>
        <taxon>Phytophthora</taxon>
    </lineage>
</organism>
<evidence type="ECO:0000313" key="2">
    <source>
        <dbReference type="EMBL" id="KAG2908308.1"/>
    </source>
</evidence>
<dbReference type="Proteomes" id="UP000736787">
    <property type="component" value="Unassembled WGS sequence"/>
</dbReference>
<evidence type="ECO:0000313" key="6">
    <source>
        <dbReference type="Proteomes" id="UP000697107"/>
    </source>
</evidence>
<dbReference type="EMBL" id="RCMV01000467">
    <property type="protein sequence ID" value="KAG3216714.1"/>
    <property type="molecule type" value="Genomic_DNA"/>
</dbReference>
<reference evidence="4" key="1">
    <citation type="submission" date="2018-10" db="EMBL/GenBank/DDBJ databases">
        <title>Effector identification in a new, highly contiguous assembly of the strawberry crown rot pathogen Phytophthora cactorum.</title>
        <authorList>
            <person name="Armitage A.D."/>
            <person name="Nellist C.F."/>
            <person name="Bates H."/>
            <person name="Vickerstaff R.J."/>
            <person name="Harrison R.J."/>
        </authorList>
    </citation>
    <scope>NUCLEOTIDE SEQUENCE</scope>
    <source>
        <strain evidence="1">15-7</strain>
        <strain evidence="2">4032</strain>
        <strain evidence="3">4040</strain>
        <strain evidence="4">P415</strain>
        <strain evidence="5">P421</strain>
    </source>
</reference>
<dbReference type="Proteomes" id="UP000735874">
    <property type="component" value="Unassembled WGS sequence"/>
</dbReference>
<name>A0A8T1FLN2_9STRA</name>
<gene>
    <name evidence="1" type="ORF">PC113_g14494</name>
    <name evidence="2" type="ORF">PC115_g13620</name>
    <name evidence="3" type="ORF">PC117_g14862</name>
    <name evidence="4" type="ORF">PC118_g14248</name>
    <name evidence="5" type="ORF">PC129_g12439</name>
</gene>
<proteinExistence type="predicted"/>
<evidence type="ECO:0000313" key="1">
    <source>
        <dbReference type="EMBL" id="KAG2853059.1"/>
    </source>
</evidence>
<evidence type="ECO:0000313" key="5">
    <source>
        <dbReference type="EMBL" id="KAG3216714.1"/>
    </source>
</evidence>
<dbReference type="EMBL" id="RCMG01000501">
    <property type="protein sequence ID" value="KAG2853059.1"/>
    <property type="molecule type" value="Genomic_DNA"/>
</dbReference>
<dbReference type="Proteomes" id="UP000774804">
    <property type="component" value="Unassembled WGS sequence"/>
</dbReference>
<dbReference type="PROSITE" id="PS51257">
    <property type="entry name" value="PROKAR_LIPOPROTEIN"/>
    <property type="match status" value="1"/>
</dbReference>
<dbReference type="EMBL" id="RCML01000513">
    <property type="protein sequence ID" value="KAG2974937.1"/>
    <property type="molecule type" value="Genomic_DNA"/>
</dbReference>
<dbReference type="AlphaFoldDB" id="A0A8T1FLN2"/>
<dbReference type="Proteomes" id="UP000760860">
    <property type="component" value="Unassembled WGS sequence"/>
</dbReference>
<accession>A0A8T1FLN2</accession>
<protein>
    <submittedName>
        <fullName evidence="4">Uncharacterized protein</fullName>
    </submittedName>
</protein>
<evidence type="ECO:0000313" key="3">
    <source>
        <dbReference type="EMBL" id="KAG2926547.1"/>
    </source>
</evidence>
<sequence length="92" mass="9713">MNCLKIAAGGSFALLPSSVGCGKVGHHRARIHANPKQPHFQNSPVDSTYSSPSLLIHSGFHNCAILGSSDTYGRSHHPGASFAISPWPLPRA</sequence>
<evidence type="ECO:0000313" key="4">
    <source>
        <dbReference type="EMBL" id="KAG2974937.1"/>
    </source>
</evidence>